<dbReference type="SMART" id="SM00342">
    <property type="entry name" value="HTH_ARAC"/>
    <property type="match status" value="1"/>
</dbReference>
<sequence>MKVVQFTIPVATEYSIIVQEDVLPYFYNHLHRHNEIQITWVIKGEGTLIAGNSMQRFKPGDIYILGANQPHLFKSDDAYFEKRSKKEIHALTMFVDPGGLFSHILHLPEMKSVKKFLEATAAGMQIPQAYKTQVMDKMLQVKEARNGSRLATFIQLLQLMTTIKKYKTLANAGTEYSISESEGLRMNDVYQYTIAHYTENISLHQIASVAHLTPQAFCRYFKKHTRKTYITFLNEVRVNEACKKIVAQDFDSIATVAYQTGFTNAVTFNRVFKKITGQPPKKFLNEYLHKID</sequence>
<dbReference type="PANTHER" id="PTHR43280:SF2">
    <property type="entry name" value="HTH-TYPE TRANSCRIPTIONAL REGULATOR EXSA"/>
    <property type="match status" value="1"/>
</dbReference>
<accession>A0A3B7ME24</accession>
<dbReference type="InterPro" id="IPR018060">
    <property type="entry name" value="HTH_AraC"/>
</dbReference>
<evidence type="ECO:0000259" key="4">
    <source>
        <dbReference type="PROSITE" id="PS01124"/>
    </source>
</evidence>
<dbReference type="GO" id="GO:0043565">
    <property type="term" value="F:sequence-specific DNA binding"/>
    <property type="evidence" value="ECO:0007669"/>
    <property type="project" value="InterPro"/>
</dbReference>
<dbReference type="RefSeq" id="WP_119048370.1">
    <property type="nucleotide sequence ID" value="NZ_CP032157.1"/>
</dbReference>
<dbReference type="InterPro" id="IPR014710">
    <property type="entry name" value="RmlC-like_jellyroll"/>
</dbReference>
<dbReference type="Proteomes" id="UP000263900">
    <property type="component" value="Chromosome"/>
</dbReference>
<dbReference type="KEGG" id="pseg:D3H65_00410"/>
<evidence type="ECO:0000256" key="3">
    <source>
        <dbReference type="ARBA" id="ARBA00023163"/>
    </source>
</evidence>
<proteinExistence type="predicted"/>
<dbReference type="Gene3D" id="2.60.120.10">
    <property type="entry name" value="Jelly Rolls"/>
    <property type="match status" value="1"/>
</dbReference>
<dbReference type="Pfam" id="PF07883">
    <property type="entry name" value="Cupin_2"/>
    <property type="match status" value="1"/>
</dbReference>
<organism evidence="5 6">
    <name type="scientific">Paraflavitalea soli</name>
    <dbReference type="NCBI Taxonomy" id="2315862"/>
    <lineage>
        <taxon>Bacteria</taxon>
        <taxon>Pseudomonadati</taxon>
        <taxon>Bacteroidota</taxon>
        <taxon>Chitinophagia</taxon>
        <taxon>Chitinophagales</taxon>
        <taxon>Chitinophagaceae</taxon>
        <taxon>Paraflavitalea</taxon>
    </lineage>
</organism>
<dbReference type="InterPro" id="IPR011051">
    <property type="entry name" value="RmlC_Cupin_sf"/>
</dbReference>
<dbReference type="SUPFAM" id="SSF51182">
    <property type="entry name" value="RmlC-like cupins"/>
    <property type="match status" value="1"/>
</dbReference>
<dbReference type="OrthoDB" id="745435at2"/>
<protein>
    <submittedName>
        <fullName evidence="5">AraC family transcriptional regulator</fullName>
    </submittedName>
</protein>
<dbReference type="Pfam" id="PF12833">
    <property type="entry name" value="HTH_18"/>
    <property type="match status" value="1"/>
</dbReference>
<dbReference type="Gene3D" id="1.10.10.60">
    <property type="entry name" value="Homeodomain-like"/>
    <property type="match status" value="2"/>
</dbReference>
<feature type="domain" description="HTH araC/xylS-type" evidence="4">
    <location>
        <begin position="187"/>
        <end position="286"/>
    </location>
</feature>
<name>A0A3B7ME24_9BACT</name>
<dbReference type="PROSITE" id="PS01124">
    <property type="entry name" value="HTH_ARAC_FAMILY_2"/>
    <property type="match status" value="1"/>
</dbReference>
<dbReference type="InterPro" id="IPR013096">
    <property type="entry name" value="Cupin_2"/>
</dbReference>
<evidence type="ECO:0000313" key="5">
    <source>
        <dbReference type="EMBL" id="AXY72532.1"/>
    </source>
</evidence>
<evidence type="ECO:0000313" key="6">
    <source>
        <dbReference type="Proteomes" id="UP000263900"/>
    </source>
</evidence>
<keyword evidence="3" id="KW-0804">Transcription</keyword>
<dbReference type="InterPro" id="IPR009057">
    <property type="entry name" value="Homeodomain-like_sf"/>
</dbReference>
<dbReference type="PROSITE" id="PS00041">
    <property type="entry name" value="HTH_ARAC_FAMILY_1"/>
    <property type="match status" value="1"/>
</dbReference>
<dbReference type="InterPro" id="IPR018062">
    <property type="entry name" value="HTH_AraC-typ_CS"/>
</dbReference>
<evidence type="ECO:0000256" key="2">
    <source>
        <dbReference type="ARBA" id="ARBA00023125"/>
    </source>
</evidence>
<keyword evidence="1" id="KW-0805">Transcription regulation</keyword>
<dbReference type="EMBL" id="CP032157">
    <property type="protein sequence ID" value="AXY72532.1"/>
    <property type="molecule type" value="Genomic_DNA"/>
</dbReference>
<dbReference type="AlphaFoldDB" id="A0A3B7ME24"/>
<dbReference type="SUPFAM" id="SSF46689">
    <property type="entry name" value="Homeodomain-like"/>
    <property type="match status" value="2"/>
</dbReference>
<dbReference type="PANTHER" id="PTHR43280">
    <property type="entry name" value="ARAC-FAMILY TRANSCRIPTIONAL REGULATOR"/>
    <property type="match status" value="1"/>
</dbReference>
<gene>
    <name evidence="5" type="ORF">D3H65_00410</name>
</gene>
<evidence type="ECO:0000256" key="1">
    <source>
        <dbReference type="ARBA" id="ARBA00023015"/>
    </source>
</evidence>
<reference evidence="5 6" key="1">
    <citation type="submission" date="2018-09" db="EMBL/GenBank/DDBJ databases">
        <title>Genome sequencing of strain 6GH32-13.</title>
        <authorList>
            <person name="Weon H.-Y."/>
            <person name="Heo J."/>
            <person name="Kwon S.-W."/>
        </authorList>
    </citation>
    <scope>NUCLEOTIDE SEQUENCE [LARGE SCALE GENOMIC DNA]</scope>
    <source>
        <strain evidence="5 6">5GH32-13</strain>
    </source>
</reference>
<dbReference type="GO" id="GO:0003700">
    <property type="term" value="F:DNA-binding transcription factor activity"/>
    <property type="evidence" value="ECO:0007669"/>
    <property type="project" value="InterPro"/>
</dbReference>
<keyword evidence="6" id="KW-1185">Reference proteome</keyword>
<keyword evidence="2" id="KW-0238">DNA-binding</keyword>